<organism evidence="3 4">
    <name type="scientific">Candidatus Electrothrix aarhusensis</name>
    <dbReference type="NCBI Taxonomy" id="1859131"/>
    <lineage>
        <taxon>Bacteria</taxon>
        <taxon>Pseudomonadati</taxon>
        <taxon>Thermodesulfobacteriota</taxon>
        <taxon>Desulfobulbia</taxon>
        <taxon>Desulfobulbales</taxon>
        <taxon>Desulfobulbaceae</taxon>
        <taxon>Candidatus Electrothrix</taxon>
    </lineage>
</organism>
<dbReference type="InterPro" id="IPR022761">
    <property type="entry name" value="Fumarate_lyase_N"/>
</dbReference>
<name>A0A3S3QRF2_9BACT</name>
<dbReference type="FunFam" id="1.20.200.10:FF:000014">
    <property type="entry name" value="3-carboxy-cis,cis-muconate cycloisomerase"/>
    <property type="match status" value="1"/>
</dbReference>
<dbReference type="UniPathway" id="UPA00075">
    <property type="reaction ID" value="UER00336"/>
</dbReference>
<dbReference type="PRINTS" id="PR00145">
    <property type="entry name" value="ARGSUCLYASE"/>
</dbReference>
<keyword evidence="3" id="KW-0413">Isomerase</keyword>
<evidence type="ECO:0000256" key="1">
    <source>
        <dbReference type="ARBA" id="ARBA00023239"/>
    </source>
</evidence>
<reference evidence="3 4" key="1">
    <citation type="submission" date="2017-01" db="EMBL/GenBank/DDBJ databases">
        <title>The cable genome- insights into the physiology and evolution of filamentous bacteria capable of sulfide oxidation via long distance electron transfer.</title>
        <authorList>
            <person name="Schreiber L."/>
            <person name="Bjerg J.T."/>
            <person name="Boggild A."/>
            <person name="Van De Vossenberg J."/>
            <person name="Meysman F."/>
            <person name="Nielsen L.P."/>
            <person name="Schramm A."/>
            <person name="Kjeldsen K.U."/>
        </authorList>
    </citation>
    <scope>NUCLEOTIDE SEQUENCE [LARGE SCALE GENOMIC DNA]</scope>
    <source>
        <strain evidence="3">MCF</strain>
    </source>
</reference>
<dbReference type="PANTHER" id="PTHR43172:SF1">
    <property type="entry name" value="ADENYLOSUCCINATE LYASE"/>
    <property type="match status" value="1"/>
</dbReference>
<evidence type="ECO:0000259" key="2">
    <source>
        <dbReference type="SMART" id="SM00998"/>
    </source>
</evidence>
<dbReference type="GO" id="GO:0070626">
    <property type="term" value="F:(S)-2-(5-amino-1-(5-phospho-D-ribosyl)imidazole-4-carboxamido) succinate lyase (fumarate-forming) activity"/>
    <property type="evidence" value="ECO:0007669"/>
    <property type="project" value="TreeGrafter"/>
</dbReference>
<dbReference type="NCBIfam" id="TIGR00928">
    <property type="entry name" value="purB"/>
    <property type="match status" value="1"/>
</dbReference>
<evidence type="ECO:0000313" key="3">
    <source>
        <dbReference type="EMBL" id="RWX45572.1"/>
    </source>
</evidence>
<keyword evidence="1 3" id="KW-0456">Lyase</keyword>
<dbReference type="Gene3D" id="1.10.40.30">
    <property type="entry name" value="Fumarase/aspartase (C-terminal domain)"/>
    <property type="match status" value="1"/>
</dbReference>
<sequence>MPVHPFDFQVNPHVFSTPELEALFDEQAVLQRWLDVEAALAAAQGKLGIIPAEAASEIQAQAKLEHIDLDAVREGYSKSRNSVVPLLGGLRRACRDGHGEYVHYGATTQDVLDTGQILSLQQTLKILYRDLLILEEICMKLAEEHRTTPMVARTHGQQALPTTFGLKVAGWLAEIRRHIERIEHLQATVCVGQLSGAVGTYAALGAHGFEGLAVAEETMQLLGLDHDPLSWHTSRDRIAELASDFALLVMTLAKIANEIFQLQKTEIDELREPSLSGALSSSTMPHKQNPVICQRVNALAKHVRALAGTVMESSLHEHERDPRVLWAEWLAVPQLCIYTGTALQSMLGVLSGLTVRTDQMFANLHQRKDLISTEWLLFQLSKSMGKNEALEKLHGLASSAAESGISLKEGVLADEEIGSLFTREDLAPLDRPEQYIGHAVEIVDRTLADIRSRRLSDSE</sequence>
<accession>A0A3S3QRF2</accession>
<dbReference type="GO" id="GO:0005829">
    <property type="term" value="C:cytosol"/>
    <property type="evidence" value="ECO:0007669"/>
    <property type="project" value="TreeGrafter"/>
</dbReference>
<dbReference type="GO" id="GO:0047472">
    <property type="term" value="F:3-carboxy-cis,cis-muconate cycloisomerase activity"/>
    <property type="evidence" value="ECO:0007669"/>
    <property type="project" value="UniProtKB-EC"/>
</dbReference>
<dbReference type="AlphaFoldDB" id="A0A3S3QRF2"/>
<dbReference type="PRINTS" id="PR00149">
    <property type="entry name" value="FUMRATELYASE"/>
</dbReference>
<dbReference type="PANTHER" id="PTHR43172">
    <property type="entry name" value="ADENYLOSUCCINATE LYASE"/>
    <property type="match status" value="1"/>
</dbReference>
<dbReference type="CDD" id="cd01597">
    <property type="entry name" value="pCLME"/>
    <property type="match status" value="1"/>
</dbReference>
<dbReference type="SMART" id="SM00998">
    <property type="entry name" value="ADSL_C"/>
    <property type="match status" value="1"/>
</dbReference>
<evidence type="ECO:0000313" key="4">
    <source>
        <dbReference type="Proteomes" id="UP000287853"/>
    </source>
</evidence>
<feature type="domain" description="Adenylosuccinate lyase C-terminal" evidence="2">
    <location>
        <begin position="368"/>
        <end position="447"/>
    </location>
</feature>
<dbReference type="EC" id="5.5.1.2" evidence="3"/>
<dbReference type="InterPro" id="IPR008948">
    <property type="entry name" value="L-Aspartase-like"/>
</dbReference>
<dbReference type="GO" id="GO:0044208">
    <property type="term" value="P:'de novo' AMP biosynthetic process"/>
    <property type="evidence" value="ECO:0007669"/>
    <property type="project" value="UniProtKB-UniPathway"/>
</dbReference>
<dbReference type="InterPro" id="IPR000362">
    <property type="entry name" value="Fumarate_lyase_fam"/>
</dbReference>
<dbReference type="GO" id="GO:0004018">
    <property type="term" value="F:N6-(1,2-dicarboxyethyl)AMP AMP-lyase (fumarate-forming) activity"/>
    <property type="evidence" value="ECO:0007669"/>
    <property type="project" value="InterPro"/>
</dbReference>
<proteinExistence type="predicted"/>
<dbReference type="InterPro" id="IPR019468">
    <property type="entry name" value="AdenyloSucc_lyase_C"/>
</dbReference>
<dbReference type="SUPFAM" id="SSF48557">
    <property type="entry name" value="L-aspartase-like"/>
    <property type="match status" value="1"/>
</dbReference>
<comment type="caution">
    <text evidence="3">The sequence shown here is derived from an EMBL/GenBank/DDBJ whole genome shotgun (WGS) entry which is preliminary data.</text>
</comment>
<dbReference type="Gene3D" id="1.20.200.10">
    <property type="entry name" value="Fumarase/aspartase (Central domain)"/>
    <property type="match status" value="1"/>
</dbReference>
<dbReference type="UniPathway" id="UPA00074">
    <property type="reaction ID" value="UER00132"/>
</dbReference>
<keyword evidence="4" id="KW-1185">Reference proteome</keyword>
<protein>
    <submittedName>
        <fullName evidence="3">Adenylosuccinate lyase</fullName>
        <ecNumber evidence="3">4.3.2.2</ecNumber>
        <ecNumber evidence="3">5.5.1.2</ecNumber>
    </submittedName>
</protein>
<dbReference type="InterPro" id="IPR004769">
    <property type="entry name" value="Pur_lyase"/>
</dbReference>
<dbReference type="Pfam" id="PF10397">
    <property type="entry name" value="ADSL_C"/>
    <property type="match status" value="1"/>
</dbReference>
<dbReference type="EMBL" id="MTKO01000076">
    <property type="protein sequence ID" value="RWX45572.1"/>
    <property type="molecule type" value="Genomic_DNA"/>
</dbReference>
<dbReference type="GO" id="GO:0006189">
    <property type="term" value="P:'de novo' IMP biosynthetic process"/>
    <property type="evidence" value="ECO:0007669"/>
    <property type="project" value="UniProtKB-UniPathway"/>
</dbReference>
<gene>
    <name evidence="3" type="ORF">H206_02096</name>
</gene>
<dbReference type="Pfam" id="PF00206">
    <property type="entry name" value="Lyase_1"/>
    <property type="match status" value="1"/>
</dbReference>
<dbReference type="Proteomes" id="UP000287853">
    <property type="component" value="Unassembled WGS sequence"/>
</dbReference>
<dbReference type="EC" id="4.3.2.2" evidence="3"/>